<comment type="caution">
    <text evidence="2">The sequence shown here is derived from an EMBL/GenBank/DDBJ whole genome shotgun (WGS) entry which is preliminary data.</text>
</comment>
<keyword evidence="1" id="KW-0812">Transmembrane</keyword>
<reference evidence="2 3" key="1">
    <citation type="journal article" date="2019" name="Int. J. Syst. Evol. Microbiol.">
        <title>The Global Catalogue of Microorganisms (GCM) 10K type strain sequencing project: providing services to taxonomists for standard genome sequencing and annotation.</title>
        <authorList>
            <consortium name="The Broad Institute Genomics Platform"/>
            <consortium name="The Broad Institute Genome Sequencing Center for Infectious Disease"/>
            <person name="Wu L."/>
            <person name="Ma J."/>
        </authorList>
    </citation>
    <scope>NUCLEOTIDE SEQUENCE [LARGE SCALE GENOMIC DNA]</scope>
    <source>
        <strain evidence="2 3">NBRC 111368</strain>
    </source>
</reference>
<protein>
    <submittedName>
        <fullName evidence="2">Uncharacterized protein</fullName>
    </submittedName>
</protein>
<gene>
    <name evidence="2" type="ORF">ACFQE1_20920</name>
</gene>
<keyword evidence="1" id="KW-0472">Membrane</keyword>
<proteinExistence type="predicted"/>
<organism evidence="2 3">
    <name type="scientific">Halobium palmae</name>
    <dbReference type="NCBI Taxonomy" id="1776492"/>
    <lineage>
        <taxon>Archaea</taxon>
        <taxon>Methanobacteriati</taxon>
        <taxon>Methanobacteriota</taxon>
        <taxon>Stenosarchaea group</taxon>
        <taxon>Halobacteria</taxon>
        <taxon>Halobacteriales</taxon>
        <taxon>Haloferacaceae</taxon>
        <taxon>Halobium</taxon>
    </lineage>
</organism>
<evidence type="ECO:0000256" key="1">
    <source>
        <dbReference type="SAM" id="Phobius"/>
    </source>
</evidence>
<evidence type="ECO:0000313" key="3">
    <source>
        <dbReference type="Proteomes" id="UP001596328"/>
    </source>
</evidence>
<name>A0ABD5S513_9EURY</name>
<feature type="non-terminal residue" evidence="2">
    <location>
        <position position="98"/>
    </location>
</feature>
<dbReference type="EMBL" id="JBHSWU010001393">
    <property type="protein sequence ID" value="MFC6726788.1"/>
    <property type="molecule type" value="Genomic_DNA"/>
</dbReference>
<feature type="transmembrane region" description="Helical" evidence="1">
    <location>
        <begin position="37"/>
        <end position="54"/>
    </location>
</feature>
<dbReference type="AlphaFoldDB" id="A0ABD5S513"/>
<dbReference type="Proteomes" id="UP001596328">
    <property type="component" value="Unassembled WGS sequence"/>
</dbReference>
<keyword evidence="1" id="KW-1133">Transmembrane helix</keyword>
<accession>A0ABD5S513</accession>
<evidence type="ECO:0000313" key="2">
    <source>
        <dbReference type="EMBL" id="MFC6726788.1"/>
    </source>
</evidence>
<sequence length="98" mass="10384">MSGERRDGGGPKAGSLADRLDGLGRRLGRAVFGDRRGAALFLGALCLFALFWRVETLSNDNYANLNALVALAEGQFHVADPTFGPANGETPGMRYVDG</sequence>
<keyword evidence="3" id="KW-1185">Reference proteome</keyword>